<feature type="compositionally biased region" description="Low complexity" evidence="1">
    <location>
        <begin position="351"/>
        <end position="366"/>
    </location>
</feature>
<keyword evidence="2" id="KW-0812">Transmembrane</keyword>
<dbReference type="GeneID" id="25315199"/>
<feature type="region of interest" description="Disordered" evidence="1">
    <location>
        <begin position="127"/>
        <end position="404"/>
    </location>
</feature>
<dbReference type="PANTHER" id="PTHR40018:SF1">
    <property type="entry name" value="[PSI+] INDUCTION PROTEIN 2"/>
    <property type="match status" value="1"/>
</dbReference>
<sequence length="404" mass="43341">MRPVDAMLLSARDAVSDIKSAPSTFSSWHNCMQKAYCKWPAIVGIIVGSLILISIVGCIISCVCCGVQCCRGCCGCFYDCCECCCGSSRHGGRSKYADPPAPYYHQPPPPPANMNYGYQQSPAPPAYRGPRTAQFDHPSSKVNDDALPAMPTWADAPTRRVKDTSPVSEDVEMNRLDAPTHAGTGTIPTTGRVSRGGYTELPSSAASPPPVQEGYRGAEPSHFPKPPSPQAAGYGPRAAPAPYRGFENPGPAPASRAPNFHTPRPYDGLAPSSPTARQPPYPSYDQPQQPQQTQQPYNALSPSIAAPRIPSPPAQQPAYAAYEPQPQQPYRAMSPRIASPRIPSPAPPTQPAHEQQPQQSYQAYSPGVHSTSPPPTEVAQETNDRPPSLLQAGRKPVPNSWRSV</sequence>
<name>A0A0F4YXW6_RASE3</name>
<dbReference type="InterPro" id="IPR037504">
    <property type="entry name" value="PSI_induc_2"/>
</dbReference>
<feature type="compositionally biased region" description="Low complexity" evidence="1">
    <location>
        <begin position="283"/>
        <end position="308"/>
    </location>
</feature>
<accession>A0A0F4YXW6</accession>
<comment type="caution">
    <text evidence="3">The sequence shown here is derived from an EMBL/GenBank/DDBJ whole genome shotgun (WGS) entry which is preliminary data.</text>
</comment>
<dbReference type="GO" id="GO:0005935">
    <property type="term" value="C:cellular bud neck"/>
    <property type="evidence" value="ECO:0007669"/>
    <property type="project" value="TreeGrafter"/>
</dbReference>
<feature type="compositionally biased region" description="Low complexity" evidence="1">
    <location>
        <begin position="231"/>
        <end position="245"/>
    </location>
</feature>
<dbReference type="RefSeq" id="XP_013329734.1">
    <property type="nucleotide sequence ID" value="XM_013474280.1"/>
</dbReference>
<dbReference type="GO" id="GO:0005886">
    <property type="term" value="C:plasma membrane"/>
    <property type="evidence" value="ECO:0007669"/>
    <property type="project" value="TreeGrafter"/>
</dbReference>
<dbReference type="STRING" id="1408163.A0A0F4YXW6"/>
<proteinExistence type="predicted"/>
<evidence type="ECO:0000256" key="2">
    <source>
        <dbReference type="SAM" id="Phobius"/>
    </source>
</evidence>
<gene>
    <name evidence="3" type="ORF">T310_2848</name>
</gene>
<feature type="transmembrane region" description="Helical" evidence="2">
    <location>
        <begin position="42"/>
        <end position="63"/>
    </location>
</feature>
<evidence type="ECO:0000313" key="4">
    <source>
        <dbReference type="Proteomes" id="UP000053958"/>
    </source>
</evidence>
<keyword evidence="2" id="KW-0472">Membrane</keyword>
<dbReference type="EMBL" id="LASV01000111">
    <property type="protein sequence ID" value="KKA23122.1"/>
    <property type="molecule type" value="Genomic_DNA"/>
</dbReference>
<keyword evidence="4" id="KW-1185">Reference proteome</keyword>
<dbReference type="OrthoDB" id="5401332at2759"/>
<evidence type="ECO:0000313" key="3">
    <source>
        <dbReference type="EMBL" id="KKA23122.1"/>
    </source>
</evidence>
<organism evidence="3 4">
    <name type="scientific">Rasamsonia emersonii (strain ATCC 16479 / CBS 393.64 / IMI 116815)</name>
    <dbReference type="NCBI Taxonomy" id="1408163"/>
    <lineage>
        <taxon>Eukaryota</taxon>
        <taxon>Fungi</taxon>
        <taxon>Dikarya</taxon>
        <taxon>Ascomycota</taxon>
        <taxon>Pezizomycotina</taxon>
        <taxon>Eurotiomycetes</taxon>
        <taxon>Eurotiomycetidae</taxon>
        <taxon>Eurotiales</taxon>
        <taxon>Trichocomaceae</taxon>
        <taxon>Rasamsonia</taxon>
    </lineage>
</organism>
<protein>
    <recommendedName>
        <fullName evidence="5">Fibroin-3 related protein</fullName>
    </recommendedName>
</protein>
<dbReference type="Proteomes" id="UP000053958">
    <property type="component" value="Unassembled WGS sequence"/>
</dbReference>
<dbReference type="AlphaFoldDB" id="A0A0F4YXW6"/>
<reference evidence="3 4" key="1">
    <citation type="submission" date="2015-04" db="EMBL/GenBank/DDBJ databases">
        <authorList>
            <person name="Heijne W.H."/>
            <person name="Fedorova N.D."/>
            <person name="Nierman W.C."/>
            <person name="Vollebregt A.W."/>
            <person name="Zhao Z."/>
            <person name="Wu L."/>
            <person name="Kumar M."/>
            <person name="Stam H."/>
            <person name="van den Berg M.A."/>
            <person name="Pel H.J."/>
        </authorList>
    </citation>
    <scope>NUCLEOTIDE SEQUENCE [LARGE SCALE GENOMIC DNA]</scope>
    <source>
        <strain evidence="3 4">CBS 393.64</strain>
    </source>
</reference>
<evidence type="ECO:0000256" key="1">
    <source>
        <dbReference type="SAM" id="MobiDB-lite"/>
    </source>
</evidence>
<dbReference type="PANTHER" id="PTHR40018">
    <property type="entry name" value="[PSI+] INDUCTION PROTEIN 2"/>
    <property type="match status" value="1"/>
</dbReference>
<feature type="compositionally biased region" description="Low complexity" evidence="1">
    <location>
        <begin position="316"/>
        <end position="341"/>
    </location>
</feature>
<evidence type="ECO:0008006" key="5">
    <source>
        <dbReference type="Google" id="ProtNLM"/>
    </source>
</evidence>
<keyword evidence="2" id="KW-1133">Transmembrane helix</keyword>